<reference evidence="1" key="1">
    <citation type="submission" date="2024-07" db="EMBL/GenBank/DDBJ databases">
        <authorList>
            <person name="Biller S.J."/>
        </authorList>
    </citation>
    <scope>NUCLEOTIDE SEQUENCE</scope>
    <source>
        <strain evidence="1">WC2409</strain>
    </source>
</reference>
<sequence length="255" mass="29270">MKKVLLLLVMLVSFLGFSQSITNYKYVIIPLKFDFLKSENQYRLATLSKFNLNKAGFEAFYDNEPLPSDNIQRCDLMSFDVIKEKSFLTTKMHVVFKDCYGKIIYQSETGVSKEKDYQLAYTEALNKAFVSVYALNYKYVGFNKIVESKVNTISANSDIVTVKEVIKVEEKLVPVPKKELIEDTGFLYAQPVVNGFQLVDTTPKVVMKVYKTSNASCFIAEKDSNNGVLVSKDGQWYFEYYKNDKLFSEKIAVKF</sequence>
<dbReference type="EMBL" id="CP165625">
    <property type="protein sequence ID" value="XDU95608.1"/>
    <property type="molecule type" value="Genomic_DNA"/>
</dbReference>
<accession>A0AB39W4T7</accession>
<organism evidence="1">
    <name type="scientific">Flavobacterium sp. WC2409</name>
    <dbReference type="NCBI Taxonomy" id="3234139"/>
    <lineage>
        <taxon>Bacteria</taxon>
        <taxon>Pseudomonadati</taxon>
        <taxon>Bacteroidota</taxon>
        <taxon>Flavobacteriia</taxon>
        <taxon>Flavobacteriales</taxon>
        <taxon>Flavobacteriaceae</taxon>
        <taxon>Flavobacterium</taxon>
    </lineage>
</organism>
<gene>
    <name evidence="1" type="ORF">AB3G34_00475</name>
</gene>
<proteinExistence type="predicted"/>
<evidence type="ECO:0008006" key="2">
    <source>
        <dbReference type="Google" id="ProtNLM"/>
    </source>
</evidence>
<protein>
    <recommendedName>
        <fullName evidence="2">WG repeat-containing protein</fullName>
    </recommendedName>
</protein>
<dbReference type="AlphaFoldDB" id="A0AB39W4T7"/>
<name>A0AB39W4T7_9FLAO</name>
<dbReference type="RefSeq" id="WP_369753117.1">
    <property type="nucleotide sequence ID" value="NZ_CP165625.1"/>
</dbReference>
<evidence type="ECO:0000313" key="1">
    <source>
        <dbReference type="EMBL" id="XDU95608.1"/>
    </source>
</evidence>